<keyword evidence="3" id="KW-0052">Apoplast</keyword>
<dbReference type="GO" id="GO:0048046">
    <property type="term" value="C:apoplast"/>
    <property type="evidence" value="ECO:0007669"/>
    <property type="project" value="UniProtKB-SubCell"/>
</dbReference>
<dbReference type="Proteomes" id="UP000826271">
    <property type="component" value="Unassembled WGS sequence"/>
</dbReference>
<keyword evidence="6" id="KW-0732">Signal</keyword>
<evidence type="ECO:0000256" key="7">
    <source>
        <dbReference type="ARBA" id="ARBA00023278"/>
    </source>
</evidence>
<evidence type="ECO:0000256" key="1">
    <source>
        <dbReference type="ARBA" id="ARBA00004271"/>
    </source>
</evidence>
<comment type="subcellular location">
    <subcellularLocation>
        <location evidence="1">Secreted</location>
        <location evidence="1">Extracellular space</location>
        <location evidence="1">Apoplast</location>
    </subcellularLocation>
</comment>
<organism evidence="9 10">
    <name type="scientific">Buddleja alternifolia</name>
    <dbReference type="NCBI Taxonomy" id="168488"/>
    <lineage>
        <taxon>Eukaryota</taxon>
        <taxon>Viridiplantae</taxon>
        <taxon>Streptophyta</taxon>
        <taxon>Embryophyta</taxon>
        <taxon>Tracheophyta</taxon>
        <taxon>Spermatophyta</taxon>
        <taxon>Magnoliopsida</taxon>
        <taxon>eudicotyledons</taxon>
        <taxon>Gunneridae</taxon>
        <taxon>Pentapetalae</taxon>
        <taxon>asterids</taxon>
        <taxon>lamiids</taxon>
        <taxon>Lamiales</taxon>
        <taxon>Scrophulariaceae</taxon>
        <taxon>Buddlejeae</taxon>
        <taxon>Buddleja</taxon>
    </lineage>
</organism>
<evidence type="ECO:0000256" key="6">
    <source>
        <dbReference type="ARBA" id="ARBA00022729"/>
    </source>
</evidence>
<evidence type="ECO:0000256" key="4">
    <source>
        <dbReference type="ARBA" id="ARBA00022525"/>
    </source>
</evidence>
<keyword evidence="8" id="KW-1133">Transmembrane helix</keyword>
<evidence type="ECO:0000313" key="10">
    <source>
        <dbReference type="Proteomes" id="UP000826271"/>
    </source>
</evidence>
<reference evidence="9" key="1">
    <citation type="submission" date="2019-10" db="EMBL/GenBank/DDBJ databases">
        <authorList>
            <person name="Zhang R."/>
            <person name="Pan Y."/>
            <person name="Wang J."/>
            <person name="Ma R."/>
            <person name="Yu S."/>
        </authorList>
    </citation>
    <scope>NUCLEOTIDE SEQUENCE</scope>
    <source>
        <strain evidence="9">LA-IB0</strain>
        <tissue evidence="9">Leaf</tissue>
    </source>
</reference>
<accession>A0AAV6XYU7</accession>
<dbReference type="GO" id="GO:0048364">
    <property type="term" value="P:root development"/>
    <property type="evidence" value="ECO:0007669"/>
    <property type="project" value="InterPro"/>
</dbReference>
<evidence type="ECO:0000256" key="3">
    <source>
        <dbReference type="ARBA" id="ARBA00022523"/>
    </source>
</evidence>
<keyword evidence="10" id="KW-1185">Reference proteome</keyword>
<sequence>MAYTQHIYLFLILLSLTACLELQFTEGRQLKVEKENELSSVNIDTGNSPGIGHSFAVQKHDMQTNVQDFSTVAGETDGTQHTTPGHSPGIGHSFAVQKHMQTNVQDFSTVAGKTDGTQHTTPGHSPGIGHSLAVQKHNMQYFTTVAGKTDGFQTQTPGHSPGIGHSIGNLKSGPNVDKCMHARMYVESRIYCEILICRNN</sequence>
<feature type="transmembrane region" description="Helical" evidence="8">
    <location>
        <begin position="6"/>
        <end position="24"/>
    </location>
</feature>
<keyword evidence="8" id="KW-0812">Transmembrane</keyword>
<evidence type="ECO:0000256" key="5">
    <source>
        <dbReference type="ARBA" id="ARBA00022702"/>
    </source>
</evidence>
<dbReference type="InterPro" id="IPR033250">
    <property type="entry name" value="CEP"/>
</dbReference>
<dbReference type="PANTHER" id="PTHR33348:SF44">
    <property type="entry name" value="PRECURSOR OF CEP6"/>
    <property type="match status" value="1"/>
</dbReference>
<keyword evidence="8" id="KW-0472">Membrane</keyword>
<keyword evidence="4" id="KW-0964">Secreted</keyword>
<dbReference type="GO" id="GO:0006995">
    <property type="term" value="P:cellular response to nitrogen starvation"/>
    <property type="evidence" value="ECO:0007669"/>
    <property type="project" value="UniProtKB-ARBA"/>
</dbReference>
<evidence type="ECO:0000313" key="9">
    <source>
        <dbReference type="EMBL" id="KAG8384400.1"/>
    </source>
</evidence>
<evidence type="ECO:0000256" key="2">
    <source>
        <dbReference type="ARBA" id="ARBA00008963"/>
    </source>
</evidence>
<gene>
    <name evidence="9" type="ORF">BUALT_Bualt04G0114100</name>
</gene>
<dbReference type="EMBL" id="WHWC01000004">
    <property type="protein sequence ID" value="KAG8384400.1"/>
    <property type="molecule type" value="Genomic_DNA"/>
</dbReference>
<evidence type="ECO:0000256" key="8">
    <source>
        <dbReference type="SAM" id="Phobius"/>
    </source>
</evidence>
<dbReference type="GO" id="GO:2000280">
    <property type="term" value="P:regulation of root development"/>
    <property type="evidence" value="ECO:0007669"/>
    <property type="project" value="TreeGrafter"/>
</dbReference>
<comment type="caution">
    <text evidence="9">The sequence shown here is derived from an EMBL/GenBank/DDBJ whole genome shotgun (WGS) entry which is preliminary data.</text>
</comment>
<dbReference type="GO" id="GO:1901371">
    <property type="term" value="P:regulation of leaf morphogenesis"/>
    <property type="evidence" value="ECO:0007669"/>
    <property type="project" value="TreeGrafter"/>
</dbReference>
<keyword evidence="7" id="KW-0379">Hydroxylation</keyword>
<name>A0AAV6XYU7_9LAMI</name>
<keyword evidence="5" id="KW-0372">Hormone</keyword>
<comment type="similarity">
    <text evidence="2">Belongs to the C-terminally encoded plant signaling peptide (CEP) family.</text>
</comment>
<proteinExistence type="inferred from homology"/>
<dbReference type="GO" id="GO:0005179">
    <property type="term" value="F:hormone activity"/>
    <property type="evidence" value="ECO:0007669"/>
    <property type="project" value="UniProtKB-KW"/>
</dbReference>
<dbReference type="PANTHER" id="PTHR33348">
    <property type="entry name" value="PRECURSOR OF CEP5"/>
    <property type="match status" value="1"/>
</dbReference>
<dbReference type="AlphaFoldDB" id="A0AAV6XYU7"/>
<dbReference type="GO" id="GO:1902025">
    <property type="term" value="P:nitrate import"/>
    <property type="evidence" value="ECO:0007669"/>
    <property type="project" value="TreeGrafter"/>
</dbReference>
<protein>
    <submittedName>
        <fullName evidence="9">Uncharacterized protein</fullName>
    </submittedName>
</protein>